<proteinExistence type="predicted"/>
<evidence type="ECO:0000259" key="6">
    <source>
        <dbReference type="Pfam" id="PF00924"/>
    </source>
</evidence>
<gene>
    <name evidence="7" type="ORF">GXP67_16950</name>
</gene>
<dbReference type="GO" id="GO:0008381">
    <property type="term" value="F:mechanosensitive monoatomic ion channel activity"/>
    <property type="evidence" value="ECO:0007669"/>
    <property type="project" value="InterPro"/>
</dbReference>
<organism evidence="7 8">
    <name type="scientific">Rhodocytophaga rosea</name>
    <dbReference type="NCBI Taxonomy" id="2704465"/>
    <lineage>
        <taxon>Bacteria</taxon>
        <taxon>Pseudomonadati</taxon>
        <taxon>Bacteroidota</taxon>
        <taxon>Cytophagia</taxon>
        <taxon>Cytophagales</taxon>
        <taxon>Rhodocytophagaceae</taxon>
        <taxon>Rhodocytophaga</taxon>
    </lineage>
</organism>
<dbReference type="Gene3D" id="2.30.30.60">
    <property type="match status" value="1"/>
</dbReference>
<dbReference type="InterPro" id="IPR010920">
    <property type="entry name" value="LSM_dom_sf"/>
</dbReference>
<feature type="domain" description="Mechanosensitive ion channel MscS" evidence="6">
    <location>
        <begin position="142"/>
        <end position="209"/>
    </location>
</feature>
<dbReference type="SUPFAM" id="SSF50182">
    <property type="entry name" value="Sm-like ribonucleoproteins"/>
    <property type="match status" value="1"/>
</dbReference>
<feature type="transmembrane region" description="Helical" evidence="5">
    <location>
        <begin position="59"/>
        <end position="81"/>
    </location>
</feature>
<feature type="transmembrane region" description="Helical" evidence="5">
    <location>
        <begin position="21"/>
        <end position="39"/>
    </location>
</feature>
<keyword evidence="3 5" id="KW-1133">Transmembrane helix</keyword>
<feature type="transmembrane region" description="Helical" evidence="5">
    <location>
        <begin position="93"/>
        <end position="116"/>
    </location>
</feature>
<dbReference type="RefSeq" id="WP_162444227.1">
    <property type="nucleotide sequence ID" value="NZ_CP048222.1"/>
</dbReference>
<evidence type="ECO:0000256" key="2">
    <source>
        <dbReference type="ARBA" id="ARBA00022692"/>
    </source>
</evidence>
<keyword evidence="8" id="KW-1185">Reference proteome</keyword>
<dbReference type="KEGG" id="rhoz:GXP67_16950"/>
<keyword evidence="2 5" id="KW-0812">Transmembrane</keyword>
<dbReference type="EMBL" id="CP048222">
    <property type="protein sequence ID" value="QHT68210.1"/>
    <property type="molecule type" value="Genomic_DNA"/>
</dbReference>
<accession>A0A6C0GKP7</accession>
<dbReference type="PANTHER" id="PTHR30221">
    <property type="entry name" value="SMALL-CONDUCTANCE MECHANOSENSITIVE CHANNEL"/>
    <property type="match status" value="1"/>
</dbReference>
<comment type="subcellular location">
    <subcellularLocation>
        <location evidence="1">Membrane</location>
    </subcellularLocation>
</comment>
<dbReference type="InterPro" id="IPR006685">
    <property type="entry name" value="MscS_channel_2nd"/>
</dbReference>
<evidence type="ECO:0000313" key="7">
    <source>
        <dbReference type="EMBL" id="QHT68210.1"/>
    </source>
</evidence>
<dbReference type="AlphaFoldDB" id="A0A6C0GKP7"/>
<name>A0A6C0GKP7_9BACT</name>
<feature type="transmembrane region" description="Helical" evidence="5">
    <location>
        <begin position="122"/>
        <end position="139"/>
    </location>
</feature>
<dbReference type="GO" id="GO:0016020">
    <property type="term" value="C:membrane"/>
    <property type="evidence" value="ECO:0007669"/>
    <property type="project" value="UniProtKB-SubCell"/>
</dbReference>
<evidence type="ECO:0000256" key="3">
    <source>
        <dbReference type="ARBA" id="ARBA00022989"/>
    </source>
</evidence>
<evidence type="ECO:0000256" key="4">
    <source>
        <dbReference type="ARBA" id="ARBA00023136"/>
    </source>
</evidence>
<dbReference type="Proteomes" id="UP000480178">
    <property type="component" value="Chromosome"/>
</dbReference>
<dbReference type="Gene3D" id="1.10.287.1260">
    <property type="match status" value="1"/>
</dbReference>
<reference evidence="7 8" key="1">
    <citation type="submission" date="2020-01" db="EMBL/GenBank/DDBJ databases">
        <authorList>
            <person name="Kim M.K."/>
        </authorList>
    </citation>
    <scope>NUCLEOTIDE SEQUENCE [LARGE SCALE GENOMIC DNA]</scope>
    <source>
        <strain evidence="7 8">172606-1</strain>
    </source>
</reference>
<dbReference type="PANTHER" id="PTHR30221:SF1">
    <property type="entry name" value="SMALL-CONDUCTANCE MECHANOSENSITIVE CHANNEL"/>
    <property type="match status" value="1"/>
</dbReference>
<dbReference type="Pfam" id="PF00924">
    <property type="entry name" value="MS_channel_2nd"/>
    <property type="match status" value="1"/>
</dbReference>
<sequence>MTSNRIIKFNIEKITAEENKKRLYFVLKLLLFAGLVYLGMQFSLMKHTDGVVRRLFKTFFFFVPTNLIISLSRLLIAYWYLKQNNRPENFKDNFVIGINKIADILSFFALIISIFVLFEYNIIEFLTSISIVAAAIALLSKDYISNMINGMIIMFSNQLSINDDVKIGSQKGKVINITLINVHLLNEDDDLIFIPNNAVFATDVVNYTKHSVNKVTIEFEMAKDQAACLQEMEVYLKSHLRTFSKVIHQESIELCIDHISREAVYMKLHFTLVKHSSELEREAKQNASLYILNFISNKEKLTRLEREQRLSIRE</sequence>
<protein>
    <submittedName>
        <fullName evidence="7">Mechanosensitive ion channel</fullName>
    </submittedName>
</protein>
<evidence type="ECO:0000256" key="5">
    <source>
        <dbReference type="SAM" id="Phobius"/>
    </source>
</evidence>
<keyword evidence="4 5" id="KW-0472">Membrane</keyword>
<dbReference type="InterPro" id="IPR045275">
    <property type="entry name" value="MscS_archaea/bacteria_type"/>
</dbReference>
<evidence type="ECO:0000313" key="8">
    <source>
        <dbReference type="Proteomes" id="UP000480178"/>
    </source>
</evidence>
<dbReference type="InterPro" id="IPR023408">
    <property type="entry name" value="MscS_beta-dom_sf"/>
</dbReference>
<evidence type="ECO:0000256" key="1">
    <source>
        <dbReference type="ARBA" id="ARBA00004370"/>
    </source>
</evidence>